<reference evidence="2 3" key="1">
    <citation type="submission" date="2020-06" db="EMBL/GenBank/DDBJ databases">
        <title>Transcriptomic and genomic resources for Thalictrum thalictroides and T. hernandezii: Facilitating candidate gene discovery in an emerging model plant lineage.</title>
        <authorList>
            <person name="Arias T."/>
            <person name="Riano-Pachon D.M."/>
            <person name="Di Stilio V.S."/>
        </authorList>
    </citation>
    <scope>NUCLEOTIDE SEQUENCE [LARGE SCALE GENOMIC DNA]</scope>
    <source>
        <strain evidence="3">cv. WT478/WT964</strain>
        <tissue evidence="2">Leaves</tissue>
    </source>
</reference>
<protein>
    <submittedName>
        <fullName evidence="2">Uncharacterized protein</fullName>
    </submittedName>
</protein>
<keyword evidence="3" id="KW-1185">Reference proteome</keyword>
<sequence>MEVLHLASKSVILDILSHPCCIQDQNLLLELQLILHRSMVETMNEKEKHNFWDDLLVVTETDYKNVYVEGKQKPCDLISLLPREEKGENVSENRNIGVIKKPTKVLISKKKPIFKNKGKKPMVSNSNKNEKNGVVEEPPKMPIPISEWG</sequence>
<organism evidence="2 3">
    <name type="scientific">Thalictrum thalictroides</name>
    <name type="common">Rue-anemone</name>
    <name type="synonym">Anemone thalictroides</name>
    <dbReference type="NCBI Taxonomy" id="46969"/>
    <lineage>
        <taxon>Eukaryota</taxon>
        <taxon>Viridiplantae</taxon>
        <taxon>Streptophyta</taxon>
        <taxon>Embryophyta</taxon>
        <taxon>Tracheophyta</taxon>
        <taxon>Spermatophyta</taxon>
        <taxon>Magnoliopsida</taxon>
        <taxon>Ranunculales</taxon>
        <taxon>Ranunculaceae</taxon>
        <taxon>Thalictroideae</taxon>
        <taxon>Thalictrum</taxon>
    </lineage>
</organism>
<feature type="compositionally biased region" description="Basic and acidic residues" evidence="1">
    <location>
        <begin position="128"/>
        <end position="139"/>
    </location>
</feature>
<proteinExistence type="predicted"/>
<dbReference type="Proteomes" id="UP000554482">
    <property type="component" value="Unassembled WGS sequence"/>
</dbReference>
<gene>
    <name evidence="2" type="ORF">FRX31_010527</name>
</gene>
<feature type="region of interest" description="Disordered" evidence="1">
    <location>
        <begin position="116"/>
        <end position="149"/>
    </location>
</feature>
<dbReference type="EMBL" id="JABWDY010011340">
    <property type="protein sequence ID" value="KAF5199886.1"/>
    <property type="molecule type" value="Genomic_DNA"/>
</dbReference>
<name>A0A7J6WR93_THATH</name>
<evidence type="ECO:0000313" key="2">
    <source>
        <dbReference type="EMBL" id="KAF5199886.1"/>
    </source>
</evidence>
<evidence type="ECO:0000313" key="3">
    <source>
        <dbReference type="Proteomes" id="UP000554482"/>
    </source>
</evidence>
<dbReference type="AlphaFoldDB" id="A0A7J6WR93"/>
<evidence type="ECO:0000256" key="1">
    <source>
        <dbReference type="SAM" id="MobiDB-lite"/>
    </source>
</evidence>
<accession>A0A7J6WR93</accession>
<comment type="caution">
    <text evidence="2">The sequence shown here is derived from an EMBL/GenBank/DDBJ whole genome shotgun (WGS) entry which is preliminary data.</text>
</comment>